<protein>
    <submittedName>
        <fullName evidence="1">Uncharacterized protein</fullName>
    </submittedName>
</protein>
<reference evidence="1 2" key="1">
    <citation type="submission" date="2021-06" db="EMBL/GenBank/DDBJ databases">
        <authorList>
            <person name="Criscuolo A."/>
        </authorList>
    </citation>
    <scope>NUCLEOTIDE SEQUENCE [LARGE SCALE GENOMIC DNA]</scope>
    <source>
        <strain evidence="2">CIP 111802</strain>
    </source>
</reference>
<dbReference type="RefSeq" id="WP_218103163.1">
    <property type="nucleotide sequence ID" value="NZ_CAJVCE010000042.1"/>
</dbReference>
<proteinExistence type="predicted"/>
<name>A0ABN7TWC7_9BACL</name>
<dbReference type="Proteomes" id="UP000730618">
    <property type="component" value="Unassembled WGS sequence"/>
</dbReference>
<comment type="caution">
    <text evidence="1">The sequence shown here is derived from an EMBL/GenBank/DDBJ whole genome shotgun (WGS) entry which is preliminary data.</text>
</comment>
<organism evidence="1 2">
    <name type="scientific">Paenibacillus allorhizosphaerae</name>
    <dbReference type="NCBI Taxonomy" id="2849866"/>
    <lineage>
        <taxon>Bacteria</taxon>
        <taxon>Bacillati</taxon>
        <taxon>Bacillota</taxon>
        <taxon>Bacilli</taxon>
        <taxon>Bacillales</taxon>
        <taxon>Paenibacillaceae</taxon>
        <taxon>Paenibacillus</taxon>
    </lineage>
</organism>
<dbReference type="EMBL" id="CAJVCE010000042">
    <property type="protein sequence ID" value="CAG7658401.1"/>
    <property type="molecule type" value="Genomic_DNA"/>
</dbReference>
<evidence type="ECO:0000313" key="1">
    <source>
        <dbReference type="EMBL" id="CAG7658401.1"/>
    </source>
</evidence>
<gene>
    <name evidence="1" type="ORF">PAECIP111802_07034</name>
</gene>
<accession>A0ABN7TWC7</accession>
<sequence>MANDILAAISAIGRVKQDKMKAIYDTLMRIHMGDGEEYIQPLSDILSWLETLGHCEIDYRLRQILVCPPSFLLLPHPGLPKFVLVGGRDKKLLDRLQRISAARPDLFRVTFEPHPENDNPLFPPAVYVLSTNKNYVLQLAEKLGIECSIDAPAAWKLLLFSPSLRDIKDSLLYFQATEPNWKHSSFCHERLRFSQDTSTSPTKLVAYTNPINQQQKILIWNNDTAAEVDKNWGRYLVLGRHKCHILLYDERKQKMAVPITVPLPKYLARAIALCSGVAPRKKELHQQIGVLKKGITLLIYEKVPQGMAHQLGRKLGQTLQEANL</sequence>
<keyword evidence="2" id="KW-1185">Reference proteome</keyword>
<evidence type="ECO:0000313" key="2">
    <source>
        <dbReference type="Proteomes" id="UP000730618"/>
    </source>
</evidence>